<protein>
    <submittedName>
        <fullName evidence="1">Aspartate/glutamate racemase family protein</fullName>
    </submittedName>
</protein>
<accession>A0A9J6QSR4</accession>
<evidence type="ECO:0000313" key="1">
    <source>
        <dbReference type="EMBL" id="MCU7378540.1"/>
    </source>
</evidence>
<organism evidence="1 2">
    <name type="scientific">Hominibacterium faecale</name>
    <dbReference type="NCBI Taxonomy" id="2839743"/>
    <lineage>
        <taxon>Bacteria</taxon>
        <taxon>Bacillati</taxon>
        <taxon>Bacillota</taxon>
        <taxon>Clostridia</taxon>
        <taxon>Peptostreptococcales</taxon>
        <taxon>Anaerovoracaceae</taxon>
        <taxon>Hominibacterium</taxon>
    </lineage>
</organism>
<dbReference type="EMBL" id="JAOSHN010000003">
    <property type="protein sequence ID" value="MCU7378540.1"/>
    <property type="molecule type" value="Genomic_DNA"/>
</dbReference>
<evidence type="ECO:0000313" key="2">
    <source>
        <dbReference type="Proteomes" id="UP001065549"/>
    </source>
</evidence>
<reference evidence="1" key="1">
    <citation type="submission" date="2022-09" db="EMBL/GenBank/DDBJ databases">
        <title>Culturomic study of gut microbiota in children with autism spectrum disorder.</title>
        <authorList>
            <person name="Efimov B.A."/>
            <person name="Chaplin A.V."/>
            <person name="Sokolova S.R."/>
            <person name="Pikina A.P."/>
            <person name="Korzhanova M."/>
            <person name="Belova V."/>
            <person name="Korostin D."/>
        </authorList>
    </citation>
    <scope>NUCLEOTIDE SEQUENCE</scope>
    <source>
        <strain evidence="1">ASD5510</strain>
    </source>
</reference>
<proteinExistence type="predicted"/>
<gene>
    <name evidence="1" type="ORF">OBO34_09230</name>
</gene>
<dbReference type="AlphaFoldDB" id="A0A9J6QSR4"/>
<keyword evidence="2" id="KW-1185">Reference proteome</keyword>
<name>A0A9J6QSR4_9FIRM</name>
<comment type="caution">
    <text evidence="1">The sequence shown here is derived from an EMBL/GenBank/DDBJ whole genome shotgun (WGS) entry which is preliminary data.</text>
</comment>
<dbReference type="Gene3D" id="3.40.50.1860">
    <property type="match status" value="2"/>
</dbReference>
<dbReference type="RefSeq" id="WP_253019948.1">
    <property type="nucleotide sequence ID" value="NZ_JAOSHN010000003.1"/>
</dbReference>
<sequence length="263" mass="29090">MSDYFRHYGYIEPGKQIRYSCNKGGMGTCEPVGMIVLDAWMPCPPGHVSNGWTFDFPVRYVEVPGASVERVVHEGDQAVVNLLIEAAKGLEKDGCRLIFADCGYFGRYQKEVAAAVEIPVYMSSVIQVPWITVSLKPDQSLGLICSYGPGLTYDLFEACGVSKQNFERCVIVGASAECPEFNKLTQEEAGEFDGEKVRDELVQLAVKTKKEHPEIGAFLMECTDIPPYTAAIQEAVNLPIFDATTMVKFLCNTVTQRHYGGFI</sequence>
<dbReference type="Proteomes" id="UP001065549">
    <property type="component" value="Unassembled WGS sequence"/>
</dbReference>
<dbReference type="InterPro" id="IPR001920">
    <property type="entry name" value="Asp/Glu_race"/>
</dbReference>
<dbReference type="GO" id="GO:0016855">
    <property type="term" value="F:racemase and epimerase activity, acting on amino acids and derivatives"/>
    <property type="evidence" value="ECO:0007669"/>
    <property type="project" value="InterPro"/>
</dbReference>
<dbReference type="NCBIfam" id="NF005679">
    <property type="entry name" value="PRK07475.1"/>
    <property type="match status" value="1"/>
</dbReference>